<reference evidence="6 7" key="1">
    <citation type="journal article" date="2017" name="Mycologia">
        <title>Bifiguratus adelaidae, gen. et sp. nov., a new member of Mucoromycotina in endophytic and soil-dwelling habitats.</title>
        <authorList>
            <person name="Torres-Cruz T.J."/>
            <person name="Billingsley Tobias T.L."/>
            <person name="Almatruk M."/>
            <person name="Hesse C."/>
            <person name="Kuske C.R."/>
            <person name="Desiro A."/>
            <person name="Benucci G.M."/>
            <person name="Bonito G."/>
            <person name="Stajich J.E."/>
            <person name="Dunlap C."/>
            <person name="Arnold A.E."/>
            <person name="Porras-Alfaro A."/>
        </authorList>
    </citation>
    <scope>NUCLEOTIDE SEQUENCE [LARGE SCALE GENOMIC DNA]</scope>
    <source>
        <strain evidence="6 7">AZ0501</strain>
    </source>
</reference>
<evidence type="ECO:0000256" key="2">
    <source>
        <dbReference type="ARBA" id="ARBA00009116"/>
    </source>
</evidence>
<comment type="caution">
    <text evidence="6">The sequence shown here is derived from an EMBL/GenBank/DDBJ whole genome shotgun (WGS) entry which is preliminary data.</text>
</comment>
<comment type="subcellular location">
    <subcellularLocation>
        <location evidence="1">Mitochondrion</location>
    </subcellularLocation>
</comment>
<evidence type="ECO:0000313" key="7">
    <source>
        <dbReference type="Proteomes" id="UP000242875"/>
    </source>
</evidence>
<feature type="compositionally biased region" description="Low complexity" evidence="5">
    <location>
        <begin position="53"/>
        <end position="66"/>
    </location>
</feature>
<evidence type="ECO:0000256" key="3">
    <source>
        <dbReference type="ARBA" id="ARBA00022946"/>
    </source>
</evidence>
<keyword evidence="7" id="KW-1185">Reference proteome</keyword>
<evidence type="ECO:0000313" key="6">
    <source>
        <dbReference type="EMBL" id="OZJ01881.1"/>
    </source>
</evidence>
<sequence length="262" mass="29459">MVTEATKKKIDYEAKYADKLKEMAAKKGVKSVEDLKKQVLATARPKNHELDPVKAANKPAPTTASKAAAAPVAKTAADVGGHMPSSSPTLDKVVRVDLLAKEDAETIRKIWTEYHADKDTVTAVIPSDVYTEMTERAKKYPMFIVPLPMEQGVEFYLLQWNFHQVMFTSLLEYKTRGTEARPYLAITHYPELANDKGIVLMKGEISDDPRILSVANAQYLAFAVQEFYAKKDNEKLDLLKRFHEAPETFSHDEVIRAMEKLA</sequence>
<protein>
    <recommendedName>
        <fullName evidence="8">ATP synthase mitochondrial F1 complex assembly factor 1</fullName>
    </recommendedName>
</protein>
<comment type="similarity">
    <text evidence="2">Belongs to the ATP11 family.</text>
</comment>
<feature type="region of interest" description="Disordered" evidence="5">
    <location>
        <begin position="43"/>
        <end position="66"/>
    </location>
</feature>
<dbReference type="PANTHER" id="PTHR13126">
    <property type="entry name" value="CHAPERONE ATP11"/>
    <property type="match status" value="1"/>
</dbReference>
<dbReference type="GO" id="GO:0033615">
    <property type="term" value="P:mitochondrial proton-transporting ATP synthase complex assembly"/>
    <property type="evidence" value="ECO:0007669"/>
    <property type="project" value="TreeGrafter"/>
</dbReference>
<organism evidence="6 7">
    <name type="scientific">Bifiguratus adelaidae</name>
    <dbReference type="NCBI Taxonomy" id="1938954"/>
    <lineage>
        <taxon>Eukaryota</taxon>
        <taxon>Fungi</taxon>
        <taxon>Fungi incertae sedis</taxon>
        <taxon>Mucoromycota</taxon>
        <taxon>Mucoromycotina</taxon>
        <taxon>Endogonomycetes</taxon>
        <taxon>Endogonales</taxon>
        <taxon>Endogonales incertae sedis</taxon>
        <taxon>Bifiguratus</taxon>
    </lineage>
</organism>
<evidence type="ECO:0000256" key="4">
    <source>
        <dbReference type="ARBA" id="ARBA00023128"/>
    </source>
</evidence>
<evidence type="ECO:0000256" key="1">
    <source>
        <dbReference type="ARBA" id="ARBA00004173"/>
    </source>
</evidence>
<evidence type="ECO:0000256" key="5">
    <source>
        <dbReference type="SAM" id="MobiDB-lite"/>
    </source>
</evidence>
<keyword evidence="3" id="KW-0809">Transit peptide</keyword>
<dbReference type="InterPro" id="IPR010591">
    <property type="entry name" value="ATP11"/>
</dbReference>
<dbReference type="OrthoDB" id="16535at2759"/>
<dbReference type="AlphaFoldDB" id="A0A261XU51"/>
<name>A0A261XU51_9FUNG</name>
<dbReference type="Pfam" id="PF06644">
    <property type="entry name" value="ATP11"/>
    <property type="match status" value="1"/>
</dbReference>
<dbReference type="GO" id="GO:0005739">
    <property type="term" value="C:mitochondrion"/>
    <property type="evidence" value="ECO:0007669"/>
    <property type="project" value="UniProtKB-SubCell"/>
</dbReference>
<evidence type="ECO:0008006" key="8">
    <source>
        <dbReference type="Google" id="ProtNLM"/>
    </source>
</evidence>
<dbReference type="Proteomes" id="UP000242875">
    <property type="component" value="Unassembled WGS sequence"/>
</dbReference>
<keyword evidence="4" id="KW-0496">Mitochondrion</keyword>
<dbReference type="EMBL" id="MVBO01000222">
    <property type="protein sequence ID" value="OZJ01881.1"/>
    <property type="molecule type" value="Genomic_DNA"/>
</dbReference>
<gene>
    <name evidence="6" type="ORF">BZG36_05013</name>
</gene>
<accession>A0A261XU51</accession>
<dbReference type="PANTHER" id="PTHR13126:SF0">
    <property type="entry name" value="ATP SYNTHASE MITOCHONDRIAL F1 COMPLEX ASSEMBLY FACTOR 1"/>
    <property type="match status" value="1"/>
</dbReference>
<proteinExistence type="inferred from homology"/>